<dbReference type="GO" id="GO:0005886">
    <property type="term" value="C:plasma membrane"/>
    <property type="evidence" value="ECO:0007669"/>
    <property type="project" value="UniProtKB-SubCell"/>
</dbReference>
<evidence type="ECO:0000313" key="9">
    <source>
        <dbReference type="EMBL" id="PKU85493.1"/>
    </source>
</evidence>
<keyword evidence="3 7" id="KW-1003">Cell membrane</keyword>
<evidence type="ECO:0000313" key="10">
    <source>
        <dbReference type="Proteomes" id="UP000233837"/>
    </source>
</evidence>
<evidence type="ECO:0000256" key="7">
    <source>
        <dbReference type="RuleBase" id="RU361233"/>
    </source>
</evidence>
<proteinExistence type="inferred from homology"/>
<keyword evidence="5 7" id="KW-1133">Transmembrane helix</keyword>
<keyword evidence="10" id="KW-1185">Reference proteome</keyword>
<keyword evidence="6 7" id="KW-0472">Membrane</keyword>
<reference evidence="9 10" key="2">
    <citation type="journal article" date="2017" name="Nature">
        <title>The Apostasia genome and the evolution of orchids.</title>
        <authorList>
            <person name="Zhang G.Q."/>
            <person name="Liu K.W."/>
            <person name="Li Z."/>
            <person name="Lohaus R."/>
            <person name="Hsiao Y.Y."/>
            <person name="Niu S.C."/>
            <person name="Wang J.Y."/>
            <person name="Lin Y.C."/>
            <person name="Xu Q."/>
            <person name="Chen L.J."/>
            <person name="Yoshida K."/>
            <person name="Fujiwara S."/>
            <person name="Wang Z.W."/>
            <person name="Zhang Y.Q."/>
            <person name="Mitsuda N."/>
            <person name="Wang M."/>
            <person name="Liu G.H."/>
            <person name="Pecoraro L."/>
            <person name="Huang H.X."/>
            <person name="Xiao X.J."/>
            <person name="Lin M."/>
            <person name="Wu X.Y."/>
            <person name="Wu W.L."/>
            <person name="Chen Y.Y."/>
            <person name="Chang S.B."/>
            <person name="Sakamoto S."/>
            <person name="Ohme-Takagi M."/>
            <person name="Yagi M."/>
            <person name="Zeng S.J."/>
            <person name="Shen C.Y."/>
            <person name="Yeh C.M."/>
            <person name="Luo Y.B."/>
            <person name="Tsai W.C."/>
            <person name="Van de Peer Y."/>
            <person name="Liu Z.J."/>
        </authorList>
    </citation>
    <scope>NUCLEOTIDE SEQUENCE [LARGE SCALE GENOMIC DNA]</scope>
    <source>
        <tissue evidence="9">The whole plant</tissue>
    </source>
</reference>
<dbReference type="Pfam" id="PF04535">
    <property type="entry name" value="CASP_dom"/>
    <property type="match status" value="1"/>
</dbReference>
<protein>
    <recommendedName>
        <fullName evidence="7">CASP-like protein</fullName>
    </recommendedName>
</protein>
<comment type="similarity">
    <text evidence="2 7">Belongs to the Casparian strip membrane proteins (CASP) family.</text>
</comment>
<comment type="caution">
    <text evidence="7">Lacks conserved residue(s) required for the propagation of feature annotation.</text>
</comment>
<dbReference type="InterPro" id="IPR006702">
    <property type="entry name" value="CASP_dom"/>
</dbReference>
<reference evidence="9 10" key="1">
    <citation type="journal article" date="2016" name="Sci. Rep.">
        <title>The Dendrobium catenatum Lindl. genome sequence provides insights into polysaccharide synthase, floral development and adaptive evolution.</title>
        <authorList>
            <person name="Zhang G.Q."/>
            <person name="Xu Q."/>
            <person name="Bian C."/>
            <person name="Tsai W.C."/>
            <person name="Yeh C.M."/>
            <person name="Liu K.W."/>
            <person name="Yoshida K."/>
            <person name="Zhang L.S."/>
            <person name="Chang S.B."/>
            <person name="Chen F."/>
            <person name="Shi Y."/>
            <person name="Su Y.Y."/>
            <person name="Zhang Y.Q."/>
            <person name="Chen L.J."/>
            <person name="Yin Y."/>
            <person name="Lin M."/>
            <person name="Huang H."/>
            <person name="Deng H."/>
            <person name="Wang Z.W."/>
            <person name="Zhu S.L."/>
            <person name="Zhao X."/>
            <person name="Deng C."/>
            <person name="Niu S.C."/>
            <person name="Huang J."/>
            <person name="Wang M."/>
            <person name="Liu G.H."/>
            <person name="Yang H.J."/>
            <person name="Xiao X.J."/>
            <person name="Hsiao Y.Y."/>
            <person name="Wu W.L."/>
            <person name="Chen Y.Y."/>
            <person name="Mitsuda N."/>
            <person name="Ohme-Takagi M."/>
            <person name="Luo Y.B."/>
            <person name="Van de Peer Y."/>
            <person name="Liu Z.J."/>
        </authorList>
    </citation>
    <scope>NUCLEOTIDE SEQUENCE [LARGE SCALE GENOMIC DNA]</scope>
    <source>
        <tissue evidence="9">The whole plant</tissue>
    </source>
</reference>
<dbReference type="AlphaFoldDB" id="A0A2I0XC70"/>
<comment type="subcellular location">
    <subcellularLocation>
        <location evidence="1 7">Cell membrane</location>
        <topology evidence="1 7">Multi-pass membrane protein</topology>
    </subcellularLocation>
</comment>
<evidence type="ECO:0000256" key="4">
    <source>
        <dbReference type="ARBA" id="ARBA00022692"/>
    </source>
</evidence>
<evidence type="ECO:0000256" key="6">
    <source>
        <dbReference type="ARBA" id="ARBA00023136"/>
    </source>
</evidence>
<evidence type="ECO:0000259" key="8">
    <source>
        <dbReference type="Pfam" id="PF04535"/>
    </source>
</evidence>
<dbReference type="EMBL" id="KZ501977">
    <property type="protein sequence ID" value="PKU85493.1"/>
    <property type="molecule type" value="Genomic_DNA"/>
</dbReference>
<accession>A0A2I0XC70</accession>
<sequence length="66" mass="7112">MESGYGASPVKLKSFSGLDFALRLLLFAFSLTALVVLLTSKQTVTIPVLTITITRSAKFTNSPAFM</sequence>
<comment type="subunit">
    <text evidence="7">Homodimer and heterodimers.</text>
</comment>
<dbReference type="Proteomes" id="UP000233837">
    <property type="component" value="Unassembled WGS sequence"/>
</dbReference>
<feature type="transmembrane region" description="Helical" evidence="7">
    <location>
        <begin position="20"/>
        <end position="39"/>
    </location>
</feature>
<name>A0A2I0XC70_9ASPA</name>
<gene>
    <name evidence="9" type="ORF">MA16_Dca003233</name>
</gene>
<evidence type="ECO:0000256" key="2">
    <source>
        <dbReference type="ARBA" id="ARBA00007651"/>
    </source>
</evidence>
<organism evidence="9 10">
    <name type="scientific">Dendrobium catenatum</name>
    <dbReference type="NCBI Taxonomy" id="906689"/>
    <lineage>
        <taxon>Eukaryota</taxon>
        <taxon>Viridiplantae</taxon>
        <taxon>Streptophyta</taxon>
        <taxon>Embryophyta</taxon>
        <taxon>Tracheophyta</taxon>
        <taxon>Spermatophyta</taxon>
        <taxon>Magnoliopsida</taxon>
        <taxon>Liliopsida</taxon>
        <taxon>Asparagales</taxon>
        <taxon>Orchidaceae</taxon>
        <taxon>Epidendroideae</taxon>
        <taxon>Malaxideae</taxon>
        <taxon>Dendrobiinae</taxon>
        <taxon>Dendrobium</taxon>
    </lineage>
</organism>
<keyword evidence="4 7" id="KW-0812">Transmembrane</keyword>
<feature type="domain" description="Casparian strip membrane protein" evidence="8">
    <location>
        <begin position="14"/>
        <end position="66"/>
    </location>
</feature>
<evidence type="ECO:0000256" key="1">
    <source>
        <dbReference type="ARBA" id="ARBA00004651"/>
    </source>
</evidence>
<evidence type="ECO:0000256" key="5">
    <source>
        <dbReference type="ARBA" id="ARBA00022989"/>
    </source>
</evidence>
<evidence type="ECO:0000256" key="3">
    <source>
        <dbReference type="ARBA" id="ARBA00022475"/>
    </source>
</evidence>